<proteinExistence type="predicted"/>
<name>A0ACB8BU44_9AGAM</name>
<gene>
    <name evidence="1" type="ORF">BV22DRAFT_1030138</name>
</gene>
<reference evidence="1" key="1">
    <citation type="journal article" date="2021" name="New Phytol.">
        <title>Evolutionary innovations through gain and loss of genes in the ectomycorrhizal Boletales.</title>
        <authorList>
            <person name="Wu G."/>
            <person name="Miyauchi S."/>
            <person name="Morin E."/>
            <person name="Kuo A."/>
            <person name="Drula E."/>
            <person name="Varga T."/>
            <person name="Kohler A."/>
            <person name="Feng B."/>
            <person name="Cao Y."/>
            <person name="Lipzen A."/>
            <person name="Daum C."/>
            <person name="Hundley H."/>
            <person name="Pangilinan J."/>
            <person name="Johnson J."/>
            <person name="Barry K."/>
            <person name="LaButti K."/>
            <person name="Ng V."/>
            <person name="Ahrendt S."/>
            <person name="Min B."/>
            <person name="Choi I.G."/>
            <person name="Park H."/>
            <person name="Plett J.M."/>
            <person name="Magnuson J."/>
            <person name="Spatafora J.W."/>
            <person name="Nagy L.G."/>
            <person name="Henrissat B."/>
            <person name="Grigoriev I.V."/>
            <person name="Yang Z.L."/>
            <person name="Xu J."/>
            <person name="Martin F.M."/>
        </authorList>
    </citation>
    <scope>NUCLEOTIDE SEQUENCE</scope>
    <source>
        <strain evidence="1">KUC20120723A-06</strain>
    </source>
</reference>
<comment type="caution">
    <text evidence="1">The sequence shown here is derived from an EMBL/GenBank/DDBJ whole genome shotgun (WGS) entry which is preliminary data.</text>
</comment>
<evidence type="ECO:0000313" key="2">
    <source>
        <dbReference type="Proteomes" id="UP000790709"/>
    </source>
</evidence>
<dbReference type="Proteomes" id="UP000790709">
    <property type="component" value="Unassembled WGS sequence"/>
</dbReference>
<keyword evidence="2" id="KW-1185">Reference proteome</keyword>
<accession>A0ACB8BU44</accession>
<organism evidence="1 2">
    <name type="scientific">Leucogyrophana mollusca</name>
    <dbReference type="NCBI Taxonomy" id="85980"/>
    <lineage>
        <taxon>Eukaryota</taxon>
        <taxon>Fungi</taxon>
        <taxon>Dikarya</taxon>
        <taxon>Basidiomycota</taxon>
        <taxon>Agaricomycotina</taxon>
        <taxon>Agaricomycetes</taxon>
        <taxon>Agaricomycetidae</taxon>
        <taxon>Boletales</taxon>
        <taxon>Boletales incertae sedis</taxon>
        <taxon>Leucogyrophana</taxon>
    </lineage>
</organism>
<dbReference type="EMBL" id="MU266347">
    <property type="protein sequence ID" value="KAH7928924.1"/>
    <property type="molecule type" value="Genomic_DNA"/>
</dbReference>
<sequence length="521" mass="57836">MEFASSYNCSPPFQGGFAYNDDYRRSGAGTALHSASDSAMYASELTHSPTSFASSSNPFALYNQGNYYDDEPPHVNVSVKKREFSFEELQSGSYIKHLDESDIEFYRMYGQPVLVPCPEDEEGGWSLQDQADIYPHTDSKLYCATAQYGTSSYPYNFPITVSYTLAPALDESSSSGSVGIKREESSIETLTYDSQASPSDASPQTPSHHEWASRSEYDSVRIFKQDQDQFDHLPDLDYPPDQEQFTPVTQHTYALRAQGDTVASHMAVVPSQHPGADYVYAEVEPPHVEFEGPPMDCLPFPPNHSPSHFEFQSYSPVQDDTAPSPSSYGSPTQQSTGGVYPDSWGRMIPSPAPLTVPSQSYMFGEDTPSPTSATFVHAPHPSHQHNQPHRGSSPSHGHRRRPGSPFRRSPSPRGAMRISPLPQNKRLIEKKPALACLFCRGRKIACGPPSPGNKDKTCNQCARRHLKCEYPLESRRGMRKRRSLMPRATARATTPVRDNINSDGPKVTPSPRKRSVDKRTA</sequence>
<evidence type="ECO:0000313" key="1">
    <source>
        <dbReference type="EMBL" id="KAH7928924.1"/>
    </source>
</evidence>
<protein>
    <submittedName>
        <fullName evidence="1">Uncharacterized protein</fullName>
    </submittedName>
</protein>